<dbReference type="EMBL" id="JACHHY010000003">
    <property type="protein sequence ID" value="MBB5017473.1"/>
    <property type="molecule type" value="Genomic_DNA"/>
</dbReference>
<dbReference type="InterPro" id="IPR013424">
    <property type="entry name" value="Ice-binding_C"/>
</dbReference>
<evidence type="ECO:0000259" key="3">
    <source>
        <dbReference type="PROSITE" id="PS50240"/>
    </source>
</evidence>
<dbReference type="InterPro" id="IPR051333">
    <property type="entry name" value="CLIP_Serine_Protease"/>
</dbReference>
<reference evidence="4 5" key="1">
    <citation type="submission" date="2020-08" db="EMBL/GenBank/DDBJ databases">
        <title>Genomic Encyclopedia of Type Strains, Phase IV (KMG-IV): sequencing the most valuable type-strain genomes for metagenomic binning, comparative biology and taxonomic classification.</title>
        <authorList>
            <person name="Goeker M."/>
        </authorList>
    </citation>
    <scope>NUCLEOTIDE SEQUENCE [LARGE SCALE GENOMIC DNA]</scope>
    <source>
        <strain evidence="4 5">DSM 27165</strain>
    </source>
</reference>
<dbReference type="InterPro" id="IPR009003">
    <property type="entry name" value="Peptidase_S1_PA"/>
</dbReference>
<keyword evidence="2" id="KW-0732">Signal</keyword>
<sequence length="386" mass="41128">MNTKIRREFRTALKAVSFAVMASLGASAFAVPVGVYTGIASAPTPLITSGHAPDTPDTRVDPNLPTSRFRGVVSLNIRYGGESFICSGAAISPWHVLTASHCVDTNGQGSVIDISRPGNDVRVIFNSESTPNSPGRSIITASKVDMHPDYQGFGRCPIGTPGECVNDDVAIVRLPRAIPTSSTWYKLHNGRINEGTVFTMAGYGTSGDGWDGYNVEPAFRTKRSGRNVYDFTETDDEHGFDPNSTGEIWYADFDGTNRDGENRDAFCDAAVLGRAVCGNSLGNDVETNIGGGDSGGPSFIEVDGELQLVGNNTFGFRIGCLERDPASNECTRWDHPKGAFGDGMGGMLISAYSNWISRTAVPEPTALALFGLGLLGAAAALNRRRR</sequence>
<keyword evidence="1" id="KW-1133">Transmembrane helix</keyword>
<dbReference type="GO" id="GO:0004252">
    <property type="term" value="F:serine-type endopeptidase activity"/>
    <property type="evidence" value="ECO:0007669"/>
    <property type="project" value="InterPro"/>
</dbReference>
<protein>
    <recommendedName>
        <fullName evidence="3">Peptidase S1 domain-containing protein</fullName>
    </recommendedName>
</protein>
<name>A0A840MMP7_9PROT</name>
<feature type="chain" id="PRO_5032521692" description="Peptidase S1 domain-containing protein" evidence="2">
    <location>
        <begin position="29"/>
        <end position="386"/>
    </location>
</feature>
<dbReference type="NCBIfam" id="TIGR02595">
    <property type="entry name" value="PEP_CTERM"/>
    <property type="match status" value="1"/>
</dbReference>
<organism evidence="4 5">
    <name type="scientific">Chitinivorax tropicus</name>
    <dbReference type="NCBI Taxonomy" id="714531"/>
    <lineage>
        <taxon>Bacteria</taxon>
        <taxon>Pseudomonadati</taxon>
        <taxon>Pseudomonadota</taxon>
        <taxon>Betaproteobacteria</taxon>
        <taxon>Chitinivorax</taxon>
    </lineage>
</organism>
<feature type="domain" description="Peptidase S1" evidence="3">
    <location>
        <begin position="47"/>
        <end position="361"/>
    </location>
</feature>
<gene>
    <name evidence="4" type="ORF">HNQ59_000737</name>
</gene>
<dbReference type="PANTHER" id="PTHR24260:SF136">
    <property type="entry name" value="GH08193P-RELATED"/>
    <property type="match status" value="1"/>
</dbReference>
<dbReference type="GO" id="GO:0006508">
    <property type="term" value="P:proteolysis"/>
    <property type="evidence" value="ECO:0007669"/>
    <property type="project" value="InterPro"/>
</dbReference>
<dbReference type="Gene3D" id="2.40.10.10">
    <property type="entry name" value="Trypsin-like serine proteases"/>
    <property type="match status" value="1"/>
</dbReference>
<dbReference type="Pfam" id="PF00089">
    <property type="entry name" value="Trypsin"/>
    <property type="match status" value="1"/>
</dbReference>
<feature type="signal peptide" evidence="2">
    <location>
        <begin position="1"/>
        <end position="28"/>
    </location>
</feature>
<keyword evidence="1" id="KW-0472">Membrane</keyword>
<feature type="transmembrane region" description="Helical" evidence="1">
    <location>
        <begin position="364"/>
        <end position="381"/>
    </location>
</feature>
<evidence type="ECO:0000256" key="1">
    <source>
        <dbReference type="SAM" id="Phobius"/>
    </source>
</evidence>
<dbReference type="PROSITE" id="PS00134">
    <property type="entry name" value="TRYPSIN_HIS"/>
    <property type="match status" value="1"/>
</dbReference>
<comment type="caution">
    <text evidence="4">The sequence shown here is derived from an EMBL/GenBank/DDBJ whole genome shotgun (WGS) entry which is preliminary data.</text>
</comment>
<dbReference type="AlphaFoldDB" id="A0A840MMP7"/>
<dbReference type="PRINTS" id="PR00722">
    <property type="entry name" value="CHYMOTRYPSIN"/>
</dbReference>
<dbReference type="Pfam" id="PF07589">
    <property type="entry name" value="PEP-CTERM"/>
    <property type="match status" value="1"/>
</dbReference>
<dbReference type="PROSITE" id="PS50240">
    <property type="entry name" value="TRYPSIN_DOM"/>
    <property type="match status" value="1"/>
</dbReference>
<dbReference type="InterPro" id="IPR001254">
    <property type="entry name" value="Trypsin_dom"/>
</dbReference>
<keyword evidence="1" id="KW-0812">Transmembrane</keyword>
<proteinExistence type="predicted"/>
<dbReference type="InterPro" id="IPR001314">
    <property type="entry name" value="Peptidase_S1A"/>
</dbReference>
<accession>A0A840MMP7</accession>
<evidence type="ECO:0000313" key="4">
    <source>
        <dbReference type="EMBL" id="MBB5017473.1"/>
    </source>
</evidence>
<dbReference type="SUPFAM" id="SSF50494">
    <property type="entry name" value="Trypsin-like serine proteases"/>
    <property type="match status" value="1"/>
</dbReference>
<dbReference type="Proteomes" id="UP000575898">
    <property type="component" value="Unassembled WGS sequence"/>
</dbReference>
<dbReference type="InterPro" id="IPR018114">
    <property type="entry name" value="TRYPSIN_HIS"/>
</dbReference>
<dbReference type="SMART" id="SM00020">
    <property type="entry name" value="Tryp_SPc"/>
    <property type="match status" value="1"/>
</dbReference>
<keyword evidence="5" id="KW-1185">Reference proteome</keyword>
<evidence type="ECO:0000256" key="2">
    <source>
        <dbReference type="SAM" id="SignalP"/>
    </source>
</evidence>
<dbReference type="PANTHER" id="PTHR24260">
    <property type="match status" value="1"/>
</dbReference>
<dbReference type="InterPro" id="IPR043504">
    <property type="entry name" value="Peptidase_S1_PA_chymotrypsin"/>
</dbReference>
<evidence type="ECO:0000313" key="5">
    <source>
        <dbReference type="Proteomes" id="UP000575898"/>
    </source>
</evidence>
<dbReference type="RefSeq" id="WP_184035300.1">
    <property type="nucleotide sequence ID" value="NZ_JACHHY010000003.1"/>
</dbReference>